<proteinExistence type="predicted"/>
<dbReference type="HOGENOM" id="CLU_2338149_0_0_1"/>
<sequence>MDRFEPEPEARPTLSQVQSFLSHHKRAKLRGTDFVEDMECLAARYKFNAYMKENGGPVFGAGSDDDPLVAGVSTLFMMKTLAFAEDHVLYIDVTHKLN</sequence>
<evidence type="ECO:0000313" key="2">
    <source>
        <dbReference type="Proteomes" id="UP000018721"/>
    </source>
</evidence>
<comment type="caution">
    <text evidence="1">The sequence shown here is derived from an EMBL/GenBank/DDBJ whole genome shotgun (WGS) entry which is preliminary data.</text>
</comment>
<dbReference type="AlphaFoldDB" id="V9F583"/>
<dbReference type="EMBL" id="ANIZ01001598">
    <property type="protein sequence ID" value="ETI46246.1"/>
    <property type="molecule type" value="Genomic_DNA"/>
</dbReference>
<name>V9F583_PHYNI</name>
<gene>
    <name evidence="1" type="ORF">F443_09345</name>
</gene>
<dbReference type="OrthoDB" id="10569489at2759"/>
<reference evidence="1 2" key="1">
    <citation type="submission" date="2013-11" db="EMBL/GenBank/DDBJ databases">
        <title>The Genome Sequence of Phytophthora parasitica P1569.</title>
        <authorList>
            <consortium name="The Broad Institute Genomics Platform"/>
            <person name="Russ C."/>
            <person name="Tyler B."/>
            <person name="Panabieres F."/>
            <person name="Shan W."/>
            <person name="Tripathy S."/>
            <person name="Grunwald N."/>
            <person name="Machado M."/>
            <person name="Johnson C.S."/>
            <person name="Arredondo F."/>
            <person name="Hong C."/>
            <person name="Coffey M."/>
            <person name="Young S.K."/>
            <person name="Zeng Q."/>
            <person name="Gargeya S."/>
            <person name="Fitzgerald M."/>
            <person name="Abouelleil A."/>
            <person name="Alvarado L."/>
            <person name="Chapman S.B."/>
            <person name="Gainer-Dewar J."/>
            <person name="Goldberg J."/>
            <person name="Griggs A."/>
            <person name="Gujja S."/>
            <person name="Hansen M."/>
            <person name="Howarth C."/>
            <person name="Imamovic A."/>
            <person name="Ireland A."/>
            <person name="Larimer J."/>
            <person name="McCowan C."/>
            <person name="Murphy C."/>
            <person name="Pearson M."/>
            <person name="Poon T.W."/>
            <person name="Priest M."/>
            <person name="Roberts A."/>
            <person name="Saif S."/>
            <person name="Shea T."/>
            <person name="Sykes S."/>
            <person name="Wortman J."/>
            <person name="Nusbaum C."/>
            <person name="Birren B."/>
        </authorList>
    </citation>
    <scope>NUCLEOTIDE SEQUENCE [LARGE SCALE GENOMIC DNA]</scope>
    <source>
        <strain evidence="1 2">P1569</strain>
    </source>
</reference>
<organism evidence="1 2">
    <name type="scientific">Phytophthora nicotianae P1569</name>
    <dbReference type="NCBI Taxonomy" id="1317065"/>
    <lineage>
        <taxon>Eukaryota</taxon>
        <taxon>Sar</taxon>
        <taxon>Stramenopiles</taxon>
        <taxon>Oomycota</taxon>
        <taxon>Peronosporomycetes</taxon>
        <taxon>Peronosporales</taxon>
        <taxon>Peronosporaceae</taxon>
        <taxon>Phytophthora</taxon>
    </lineage>
</organism>
<keyword evidence="2" id="KW-1185">Reference proteome</keyword>
<evidence type="ECO:0000313" key="1">
    <source>
        <dbReference type="EMBL" id="ETI46246.1"/>
    </source>
</evidence>
<protein>
    <submittedName>
        <fullName evidence="1">Uncharacterized protein</fullName>
    </submittedName>
</protein>
<dbReference type="Proteomes" id="UP000018721">
    <property type="component" value="Unassembled WGS sequence"/>
</dbReference>
<accession>V9F583</accession>